<evidence type="ECO:0000256" key="1">
    <source>
        <dbReference type="ARBA" id="ARBA00023002"/>
    </source>
</evidence>
<accession>A0A7W9HG56</accession>
<evidence type="ECO:0000313" key="5">
    <source>
        <dbReference type="Proteomes" id="UP000552097"/>
    </source>
</evidence>
<keyword evidence="1" id="KW-0560">Oxidoreductase</keyword>
<dbReference type="InterPro" id="IPR002938">
    <property type="entry name" value="FAD-bd"/>
</dbReference>
<keyword evidence="5" id="KW-1185">Reference proteome</keyword>
<feature type="domain" description="FAD-binding" evidence="3">
    <location>
        <begin position="6"/>
        <end position="315"/>
    </location>
</feature>
<evidence type="ECO:0000313" key="4">
    <source>
        <dbReference type="EMBL" id="MBB5801384.1"/>
    </source>
</evidence>
<dbReference type="AlphaFoldDB" id="A0A7W9HG56"/>
<evidence type="ECO:0000259" key="3">
    <source>
        <dbReference type="Pfam" id="PF01494"/>
    </source>
</evidence>
<dbReference type="GO" id="GO:0004497">
    <property type="term" value="F:monooxygenase activity"/>
    <property type="evidence" value="ECO:0007669"/>
    <property type="project" value="UniProtKB-KW"/>
</dbReference>
<dbReference type="EMBL" id="JACHMO010000001">
    <property type="protein sequence ID" value="MBB5801384.1"/>
    <property type="molecule type" value="Genomic_DNA"/>
</dbReference>
<organism evidence="4 5">
    <name type="scientific">Saccharothrix ecbatanensis</name>
    <dbReference type="NCBI Taxonomy" id="1105145"/>
    <lineage>
        <taxon>Bacteria</taxon>
        <taxon>Bacillati</taxon>
        <taxon>Actinomycetota</taxon>
        <taxon>Actinomycetes</taxon>
        <taxon>Pseudonocardiales</taxon>
        <taxon>Pseudonocardiaceae</taxon>
        <taxon>Saccharothrix</taxon>
    </lineage>
</organism>
<dbReference type="Gene3D" id="3.50.50.60">
    <property type="entry name" value="FAD/NAD(P)-binding domain"/>
    <property type="match status" value="1"/>
</dbReference>
<dbReference type="GO" id="GO:0071949">
    <property type="term" value="F:FAD binding"/>
    <property type="evidence" value="ECO:0007669"/>
    <property type="project" value="InterPro"/>
</dbReference>
<name>A0A7W9HG56_9PSEU</name>
<dbReference type="Pfam" id="PF01494">
    <property type="entry name" value="FAD_binding_3"/>
    <property type="match status" value="1"/>
</dbReference>
<keyword evidence="2" id="KW-0503">Monooxygenase</keyword>
<protein>
    <submittedName>
        <fullName evidence="4">2-polyprenyl-6-methoxyphenol hydroxylase-like FAD-dependent oxidoreductase</fullName>
    </submittedName>
</protein>
<dbReference type="PANTHER" id="PTHR13789">
    <property type="entry name" value="MONOOXYGENASE"/>
    <property type="match status" value="1"/>
</dbReference>
<dbReference type="SUPFAM" id="SSF51905">
    <property type="entry name" value="FAD/NAD(P)-binding domain"/>
    <property type="match status" value="1"/>
</dbReference>
<dbReference type="InterPro" id="IPR050493">
    <property type="entry name" value="FAD-dep_Monooxygenase_BioMet"/>
</dbReference>
<comment type="caution">
    <text evidence="4">The sequence shown here is derived from an EMBL/GenBank/DDBJ whole genome shotgun (WGS) entry which is preliminary data.</text>
</comment>
<dbReference type="PRINTS" id="PR00420">
    <property type="entry name" value="RNGMNOXGNASE"/>
</dbReference>
<dbReference type="Proteomes" id="UP000552097">
    <property type="component" value="Unassembled WGS sequence"/>
</dbReference>
<proteinExistence type="predicted"/>
<evidence type="ECO:0000256" key="2">
    <source>
        <dbReference type="ARBA" id="ARBA00023033"/>
    </source>
</evidence>
<dbReference type="RefSeq" id="WP_184917133.1">
    <property type="nucleotide sequence ID" value="NZ_JACHMO010000001.1"/>
</dbReference>
<gene>
    <name evidence="4" type="ORF">F4560_001152</name>
</gene>
<sequence>MVRGLNVVIAGGGVGGLTLAGMLTQRGAHVTILERAPEMRHGFGLTMWPNAFRALRLVGGDKQYDAVVEVSQKLDNLVYRLGNGLKVADIDLVGTLVKKYGEPGYAVLRVELLEALASVAGADVRYGAEVTRATADGRVTLSTGEIIKGDIVIGADGVGSMVRKSLLPPGYVEPKSRQLLGWQGVVPKALTPGPGIAEVYFGPTGSSGMFPLPDGRTYWFFLDPGKDKPNLTGWNPIIQDMIRSTPPETMHRDEARDRPADPQWGTGRVTLLGDAAHPFLPTAGQGACIAIEDAAVLTRRLESINDPVAALRQFELDRFRRVRRVVGISRRLQSMQRTKPEFMRNFGLWMTPAWVITRMYGEPTFPIKEFL</sequence>
<dbReference type="PANTHER" id="PTHR13789:SF309">
    <property type="entry name" value="PUTATIVE (AFU_ORTHOLOGUE AFUA_6G14510)-RELATED"/>
    <property type="match status" value="1"/>
</dbReference>
<dbReference type="InterPro" id="IPR036188">
    <property type="entry name" value="FAD/NAD-bd_sf"/>
</dbReference>
<reference evidence="4 5" key="1">
    <citation type="submission" date="2020-08" db="EMBL/GenBank/DDBJ databases">
        <title>Sequencing the genomes of 1000 actinobacteria strains.</title>
        <authorList>
            <person name="Klenk H.-P."/>
        </authorList>
    </citation>
    <scope>NUCLEOTIDE SEQUENCE [LARGE SCALE GENOMIC DNA]</scope>
    <source>
        <strain evidence="4 5">DSM 45486</strain>
    </source>
</reference>